<sequence>MNVSSVAKEKLIEELVKTYGKNLIAIYSFKREISRFNTILKDKEGLVLIFDDKVKTRELRKIDSIYDKIQDQFGWPDGVKIAHSFSRGYLIKETDLWKINLSEPKYLLPEDMINLINTKKLLYGEDVIEQNPLPYEKEKLLSFHLGLTREEAKKIAQKHDNFLPLVDPSICWARHKFTIKHKVTKIIEKEFNRLLKGKKPKKFIHIYGRYGGSGKTQIIYSLIKECKKRKLPFIYRTEFWKDEEGKYVDKEVEANKAENVSKWIANKLKLNKTIIFLDEVDIDLKLLDTLLDQQSKSELNYFIVSGAKELPEFLNDSFNIFDISTKYQFSKKDYRKILNKLIELSKIPDKIFPNESRKIIVNYSRFWNHLSFRRSPAAVILATSLSLCEAIKKYEKTNKEILVHPQIARKWSIFATSPLFQQYDETHDVHAEFFIYDGEKYTDIDPFYNHSVP</sequence>
<organism evidence="1">
    <name type="scientific">Candidatus Heimdallarchaeum endolithica</name>
    <dbReference type="NCBI Taxonomy" id="2876572"/>
    <lineage>
        <taxon>Archaea</taxon>
        <taxon>Promethearchaeati</taxon>
        <taxon>Candidatus Heimdallarchaeota</taxon>
        <taxon>Candidatus Heimdallarchaeia (ex Rinke et al. 2021) (nom. nud.)</taxon>
        <taxon>Candidatus Heimdallarchaeales</taxon>
        <taxon>Candidatus Heimdallarchaeaceae</taxon>
        <taxon>Candidatus Heimdallarchaeum</taxon>
    </lineage>
</organism>
<name>A0A9Y1FPX0_9ARCH</name>
<evidence type="ECO:0000313" key="1">
    <source>
        <dbReference type="EMBL" id="UJG44501.1"/>
    </source>
</evidence>
<dbReference type="EMBL" id="CP084167">
    <property type="protein sequence ID" value="UJG44501.1"/>
    <property type="molecule type" value="Genomic_DNA"/>
</dbReference>
<dbReference type="GO" id="GO:0005524">
    <property type="term" value="F:ATP binding"/>
    <property type="evidence" value="ECO:0007669"/>
    <property type="project" value="UniProtKB-KW"/>
</dbReference>
<protein>
    <submittedName>
        <fullName evidence="1">ATP-binding protein</fullName>
    </submittedName>
</protein>
<keyword evidence="1" id="KW-0547">Nucleotide-binding</keyword>
<dbReference type="AlphaFoldDB" id="A0A9Y1FPX0"/>
<dbReference type="Proteomes" id="UP001200513">
    <property type="component" value="Chromosome"/>
</dbReference>
<accession>A0A9Y1FPX0</accession>
<gene>
    <name evidence="1" type="ORF">K9W46_04810</name>
</gene>
<dbReference type="InterPro" id="IPR027417">
    <property type="entry name" value="P-loop_NTPase"/>
</dbReference>
<reference evidence="1" key="1">
    <citation type="journal article" date="2022" name="Nat. Microbiol.">
        <title>Unique mobile elements and scalable gene flow at the prokaryote-eukaryote boundary revealed by circularized Asgard archaea genomes.</title>
        <authorList>
            <person name="Wu F."/>
            <person name="Speth D.R."/>
            <person name="Philosof A."/>
            <person name="Cremiere A."/>
            <person name="Narayanan A."/>
            <person name="Barco R.A."/>
            <person name="Connon S.A."/>
            <person name="Amend J.P."/>
            <person name="Antoshechkin I.A."/>
            <person name="Orphan V.J."/>
        </authorList>
    </citation>
    <scope>NUCLEOTIDE SEQUENCE</scope>
    <source>
        <strain evidence="1">PR6</strain>
    </source>
</reference>
<keyword evidence="1" id="KW-0067">ATP-binding</keyword>
<dbReference type="SUPFAM" id="SSF52540">
    <property type="entry name" value="P-loop containing nucleoside triphosphate hydrolases"/>
    <property type="match status" value="1"/>
</dbReference>
<dbReference type="Gene3D" id="3.40.50.300">
    <property type="entry name" value="P-loop containing nucleotide triphosphate hydrolases"/>
    <property type="match status" value="1"/>
</dbReference>
<proteinExistence type="predicted"/>